<dbReference type="EMBL" id="MNBE01000313">
    <property type="protein sequence ID" value="OKP10501.1"/>
    <property type="molecule type" value="Genomic_DNA"/>
</dbReference>
<protein>
    <submittedName>
        <fullName evidence="2">Uncharacterized protein</fullName>
    </submittedName>
</protein>
<proteinExistence type="predicted"/>
<keyword evidence="3" id="KW-1185">Reference proteome</keyword>
<organism evidence="2 3">
    <name type="scientific">Penicillium subrubescens</name>
    <dbReference type="NCBI Taxonomy" id="1316194"/>
    <lineage>
        <taxon>Eukaryota</taxon>
        <taxon>Fungi</taxon>
        <taxon>Dikarya</taxon>
        <taxon>Ascomycota</taxon>
        <taxon>Pezizomycotina</taxon>
        <taxon>Eurotiomycetes</taxon>
        <taxon>Eurotiomycetidae</taxon>
        <taxon>Eurotiales</taxon>
        <taxon>Aspergillaceae</taxon>
        <taxon>Penicillium</taxon>
    </lineage>
</organism>
<feature type="chain" id="PRO_5013135472" evidence="1">
    <location>
        <begin position="20"/>
        <end position="105"/>
    </location>
</feature>
<dbReference type="Proteomes" id="UP000186955">
    <property type="component" value="Unassembled WGS sequence"/>
</dbReference>
<comment type="caution">
    <text evidence="2">The sequence shown here is derived from an EMBL/GenBank/DDBJ whole genome shotgun (WGS) entry which is preliminary data.</text>
</comment>
<sequence>MNFLLLLFLVFFAPLMLFAGETRRPHILHNWEDSASKARKVADISTRNRLRTRDGRFSARPVLDTYGQSYLRTMANSGASMSEQIELDDMLAEPGTRRHFDGDED</sequence>
<accession>A0A1Q5UDG6</accession>
<dbReference type="AlphaFoldDB" id="A0A1Q5UDG6"/>
<reference evidence="2 3" key="1">
    <citation type="submission" date="2016-10" db="EMBL/GenBank/DDBJ databases">
        <title>Genome sequence of the ascomycete fungus Penicillium subrubescens.</title>
        <authorList>
            <person name="De Vries R.P."/>
            <person name="Peng M."/>
            <person name="Dilokpimol A."/>
            <person name="Hilden K."/>
            <person name="Makela M.R."/>
            <person name="Grigoriev I."/>
            <person name="Riley R."/>
            <person name="Granchi Z."/>
        </authorList>
    </citation>
    <scope>NUCLEOTIDE SEQUENCE [LARGE SCALE GENOMIC DNA]</scope>
    <source>
        <strain evidence="2 3">CBS 132785</strain>
    </source>
</reference>
<name>A0A1Q5UDG6_9EURO</name>
<evidence type="ECO:0000256" key="1">
    <source>
        <dbReference type="SAM" id="SignalP"/>
    </source>
</evidence>
<feature type="signal peptide" evidence="1">
    <location>
        <begin position="1"/>
        <end position="19"/>
    </location>
</feature>
<gene>
    <name evidence="2" type="ORF">PENSUB_3804</name>
</gene>
<keyword evidence="1" id="KW-0732">Signal</keyword>
<dbReference type="STRING" id="1316194.A0A1Q5UDG6"/>
<evidence type="ECO:0000313" key="2">
    <source>
        <dbReference type="EMBL" id="OKP10501.1"/>
    </source>
</evidence>
<evidence type="ECO:0000313" key="3">
    <source>
        <dbReference type="Proteomes" id="UP000186955"/>
    </source>
</evidence>